<feature type="transmembrane region" description="Helical" evidence="1">
    <location>
        <begin position="12"/>
        <end position="30"/>
    </location>
</feature>
<dbReference type="Gene3D" id="3.10.100.10">
    <property type="entry name" value="Mannose-Binding Protein A, subunit A"/>
    <property type="match status" value="1"/>
</dbReference>
<evidence type="ECO:0000256" key="1">
    <source>
        <dbReference type="SAM" id="Phobius"/>
    </source>
</evidence>
<protein>
    <recommendedName>
        <fullName evidence="2">C-type lectin domain-containing protein</fullName>
    </recommendedName>
</protein>
<feature type="domain" description="C-type lectin" evidence="2">
    <location>
        <begin position="47"/>
        <end position="166"/>
    </location>
</feature>
<dbReference type="EMBL" id="JAAKFY010000002">
    <property type="protein sequence ID" value="KAF3860817.1"/>
    <property type="molecule type" value="Genomic_DNA"/>
</dbReference>
<dbReference type="Proteomes" id="UP000518266">
    <property type="component" value="Unassembled WGS sequence"/>
</dbReference>
<dbReference type="CDD" id="cd00037">
    <property type="entry name" value="CLECT"/>
    <property type="match status" value="1"/>
</dbReference>
<name>A0A7J5ZJE1_DISMA</name>
<dbReference type="SUPFAM" id="SSF56436">
    <property type="entry name" value="C-type lectin-like"/>
    <property type="match status" value="1"/>
</dbReference>
<dbReference type="PRINTS" id="PR01504">
    <property type="entry name" value="PNCREATITSAP"/>
</dbReference>
<keyword evidence="1" id="KW-0812">Transmembrane</keyword>
<gene>
    <name evidence="3" type="ORF">F7725_001072</name>
</gene>
<dbReference type="OrthoDB" id="441660at2759"/>
<dbReference type="SMART" id="SM00034">
    <property type="entry name" value="CLECT"/>
    <property type="match status" value="1"/>
</dbReference>
<dbReference type="PANTHER" id="PTHR22803">
    <property type="entry name" value="MANNOSE, PHOSPHOLIPASE, LECTIN RECEPTOR RELATED"/>
    <property type="match status" value="1"/>
</dbReference>
<evidence type="ECO:0000313" key="4">
    <source>
        <dbReference type="Proteomes" id="UP000518266"/>
    </source>
</evidence>
<keyword evidence="1" id="KW-1133">Transmembrane helix</keyword>
<dbReference type="InterPro" id="IPR050111">
    <property type="entry name" value="C-type_lectin/snaclec_domain"/>
</dbReference>
<reference evidence="3 4" key="1">
    <citation type="submission" date="2020-03" db="EMBL/GenBank/DDBJ databases">
        <title>Dissostichus mawsoni Genome sequencing and assembly.</title>
        <authorList>
            <person name="Park H."/>
        </authorList>
    </citation>
    <scope>NUCLEOTIDE SEQUENCE [LARGE SCALE GENOMIC DNA]</scope>
    <source>
        <strain evidence="3">DM0001</strain>
        <tissue evidence="3">Muscle</tissue>
    </source>
</reference>
<proteinExistence type="predicted"/>
<comment type="caution">
    <text evidence="3">The sequence shown here is derived from an EMBL/GenBank/DDBJ whole genome shotgun (WGS) entry which is preliminary data.</text>
</comment>
<keyword evidence="1" id="KW-0472">Membrane</keyword>
<sequence length="170" mass="19032">MTITTHLLQLQMASVVYCIVLLCLTSGLWMEAEVNCDESCPPGWTKHGSRCFIYRPYVYDWASAEKYCIAIGGNLASIQSTNEYNQIRTVVRKASGRNRNVWVGGHDAVQEGVWLWSDGSKFSFGSWGKGEPNNHGGKEQCMEINWGGQNYVNDQSCSDRRAFVCSSSLE</sequence>
<evidence type="ECO:0000259" key="2">
    <source>
        <dbReference type="PROSITE" id="PS50041"/>
    </source>
</evidence>
<dbReference type="InterPro" id="IPR016187">
    <property type="entry name" value="CTDL_fold"/>
</dbReference>
<dbReference type="InterPro" id="IPR016186">
    <property type="entry name" value="C-type_lectin-like/link_sf"/>
</dbReference>
<organism evidence="3 4">
    <name type="scientific">Dissostichus mawsoni</name>
    <name type="common">Antarctic cod</name>
    <dbReference type="NCBI Taxonomy" id="36200"/>
    <lineage>
        <taxon>Eukaryota</taxon>
        <taxon>Metazoa</taxon>
        <taxon>Chordata</taxon>
        <taxon>Craniata</taxon>
        <taxon>Vertebrata</taxon>
        <taxon>Euteleostomi</taxon>
        <taxon>Actinopterygii</taxon>
        <taxon>Neopterygii</taxon>
        <taxon>Teleostei</taxon>
        <taxon>Neoteleostei</taxon>
        <taxon>Acanthomorphata</taxon>
        <taxon>Eupercaria</taxon>
        <taxon>Perciformes</taxon>
        <taxon>Notothenioidei</taxon>
        <taxon>Nototheniidae</taxon>
        <taxon>Dissostichus</taxon>
    </lineage>
</organism>
<accession>A0A7J5ZJE1</accession>
<dbReference type="Pfam" id="PF00059">
    <property type="entry name" value="Lectin_C"/>
    <property type="match status" value="1"/>
</dbReference>
<dbReference type="AlphaFoldDB" id="A0A7J5ZJE1"/>
<dbReference type="PROSITE" id="PS50041">
    <property type="entry name" value="C_TYPE_LECTIN_2"/>
    <property type="match status" value="1"/>
</dbReference>
<dbReference type="InterPro" id="IPR001304">
    <property type="entry name" value="C-type_lectin-like"/>
</dbReference>
<evidence type="ECO:0000313" key="3">
    <source>
        <dbReference type="EMBL" id="KAF3860817.1"/>
    </source>
</evidence>
<keyword evidence="4" id="KW-1185">Reference proteome</keyword>